<dbReference type="InterPro" id="IPR006304">
    <property type="entry name" value="T3SS_SpaR/YscT"/>
</dbReference>
<accession>A0ABY1PV56</accession>
<feature type="transmembrane region" description="Helical" evidence="7">
    <location>
        <begin position="99"/>
        <end position="121"/>
    </location>
</feature>
<dbReference type="NCBIfam" id="TIGR01401">
    <property type="entry name" value="fliR_like_III"/>
    <property type="match status" value="1"/>
</dbReference>
<name>A0ABY1PV56_9BURK</name>
<comment type="subcellular location">
    <subcellularLocation>
        <location evidence="1 7">Cell membrane</location>
        <topology evidence="1 7">Multi-pass membrane protein</topology>
    </subcellularLocation>
</comment>
<dbReference type="InterPro" id="IPR002010">
    <property type="entry name" value="T3SS_IM_R"/>
</dbReference>
<keyword evidence="3 7" id="KW-1003">Cell membrane</keyword>
<protein>
    <submittedName>
        <fullName evidence="8">Type III secretion protein T</fullName>
    </submittedName>
</protein>
<reference evidence="8 9" key="1">
    <citation type="submission" date="2017-05" db="EMBL/GenBank/DDBJ databases">
        <authorList>
            <person name="Varghese N."/>
            <person name="Submissions S."/>
        </authorList>
    </citation>
    <scope>NUCLEOTIDE SEQUENCE [LARGE SCALE GENOMIC DNA]</scope>
    <source>
        <strain evidence="8 9">DSM 26001</strain>
    </source>
</reference>
<evidence type="ECO:0000256" key="6">
    <source>
        <dbReference type="ARBA" id="ARBA00023136"/>
    </source>
</evidence>
<proteinExistence type="inferred from homology"/>
<keyword evidence="4 7" id="KW-0812">Transmembrane</keyword>
<feature type="transmembrane region" description="Helical" evidence="7">
    <location>
        <begin position="155"/>
        <end position="181"/>
    </location>
</feature>
<evidence type="ECO:0000313" key="8">
    <source>
        <dbReference type="EMBL" id="SMP44865.1"/>
    </source>
</evidence>
<comment type="similarity">
    <text evidence="2 7">Belongs to the FliR/MopE/SpaR family.</text>
</comment>
<dbReference type="PRINTS" id="PR00953">
    <property type="entry name" value="TYPE3IMRPROT"/>
</dbReference>
<evidence type="ECO:0000256" key="7">
    <source>
        <dbReference type="RuleBase" id="RU362072"/>
    </source>
</evidence>
<dbReference type="PANTHER" id="PTHR30065:SF1">
    <property type="entry name" value="SURFACE PRESENTATION OF ANTIGENS PROTEIN SPAR"/>
    <property type="match status" value="1"/>
</dbReference>
<feature type="transmembrane region" description="Helical" evidence="7">
    <location>
        <begin position="6"/>
        <end position="28"/>
    </location>
</feature>
<evidence type="ECO:0000256" key="1">
    <source>
        <dbReference type="ARBA" id="ARBA00004651"/>
    </source>
</evidence>
<comment type="caution">
    <text evidence="8">The sequence shown here is derived from an EMBL/GenBank/DDBJ whole genome shotgun (WGS) entry which is preliminary data.</text>
</comment>
<feature type="transmembrane region" description="Helical" evidence="7">
    <location>
        <begin position="49"/>
        <end position="66"/>
    </location>
</feature>
<keyword evidence="9" id="KW-1185">Reference proteome</keyword>
<dbReference type="PANTHER" id="PTHR30065">
    <property type="entry name" value="FLAGELLAR BIOSYNTHETIC PROTEIN FLIR"/>
    <property type="match status" value="1"/>
</dbReference>
<dbReference type="Pfam" id="PF01311">
    <property type="entry name" value="Bac_export_1"/>
    <property type="match status" value="1"/>
</dbReference>
<feature type="transmembrane region" description="Helical" evidence="7">
    <location>
        <begin position="187"/>
        <end position="210"/>
    </location>
</feature>
<sequence>MFNRQALPGMLRIGVAGGLALFLVPGLIDPAMAVERGTGEIIAICFKEALIGFLLGFIIAMPIWAFEVMGAFVDNQRGASIAQTLNPLTGHESSPLGDLFSQTIVVLLFITGGFTLILAAIQDSYRLWPVLSFFPDLDASTPAFLLSQLDRMMRLAIVMSAPIMFAMLLAEIGLAIVSRFVPQLQVFFLAMPIKSGIAIFMFSIYVAVLFDYSIDAVRNIGALTLQQLTTIFR</sequence>
<keyword evidence="5 7" id="KW-1133">Transmembrane helix</keyword>
<dbReference type="EMBL" id="FXUL01000001">
    <property type="protein sequence ID" value="SMP44865.1"/>
    <property type="molecule type" value="Genomic_DNA"/>
</dbReference>
<evidence type="ECO:0000313" key="9">
    <source>
        <dbReference type="Proteomes" id="UP001158049"/>
    </source>
</evidence>
<organism evidence="8 9">
    <name type="scientific">Noviherbaspirillum suwonense</name>
    <dbReference type="NCBI Taxonomy" id="1224511"/>
    <lineage>
        <taxon>Bacteria</taxon>
        <taxon>Pseudomonadati</taxon>
        <taxon>Pseudomonadota</taxon>
        <taxon>Betaproteobacteria</taxon>
        <taxon>Burkholderiales</taxon>
        <taxon>Oxalobacteraceae</taxon>
        <taxon>Noviherbaspirillum</taxon>
    </lineage>
</organism>
<keyword evidence="6 7" id="KW-0472">Membrane</keyword>
<evidence type="ECO:0000256" key="2">
    <source>
        <dbReference type="ARBA" id="ARBA00009772"/>
    </source>
</evidence>
<dbReference type="Proteomes" id="UP001158049">
    <property type="component" value="Unassembled WGS sequence"/>
</dbReference>
<evidence type="ECO:0000256" key="5">
    <source>
        <dbReference type="ARBA" id="ARBA00022989"/>
    </source>
</evidence>
<evidence type="ECO:0000256" key="4">
    <source>
        <dbReference type="ARBA" id="ARBA00022692"/>
    </source>
</evidence>
<gene>
    <name evidence="8" type="ORF">SAMN06295970_101462</name>
</gene>
<evidence type="ECO:0000256" key="3">
    <source>
        <dbReference type="ARBA" id="ARBA00022475"/>
    </source>
</evidence>